<accession>W9RZB6</accession>
<reference evidence="3" key="1">
    <citation type="submission" date="2013-01" db="EMBL/GenBank/DDBJ databases">
        <title>Draft Genome Sequence of a Mulberry Tree, Morus notabilis C.K. Schneid.</title>
        <authorList>
            <person name="He N."/>
            <person name="Zhao S."/>
        </authorList>
    </citation>
    <scope>NUCLEOTIDE SEQUENCE</scope>
</reference>
<protein>
    <submittedName>
        <fullName evidence="2">Uncharacterized protein</fullName>
    </submittedName>
</protein>
<sequence>MGFGFGVGGDCIDDKIDDDEEEEDSFEDPDSEDSSDIVVVLLLPPFLLVIKKTVLTRGESFGHQDRPEPCGLKEIFMLSRHGSKAIPKSILEVKEGRGAEKEEFG</sequence>
<feature type="region of interest" description="Disordered" evidence="1">
    <location>
        <begin position="1"/>
        <end position="34"/>
    </location>
</feature>
<organism evidence="2 3">
    <name type="scientific">Morus notabilis</name>
    <dbReference type="NCBI Taxonomy" id="981085"/>
    <lineage>
        <taxon>Eukaryota</taxon>
        <taxon>Viridiplantae</taxon>
        <taxon>Streptophyta</taxon>
        <taxon>Embryophyta</taxon>
        <taxon>Tracheophyta</taxon>
        <taxon>Spermatophyta</taxon>
        <taxon>Magnoliopsida</taxon>
        <taxon>eudicotyledons</taxon>
        <taxon>Gunneridae</taxon>
        <taxon>Pentapetalae</taxon>
        <taxon>rosids</taxon>
        <taxon>fabids</taxon>
        <taxon>Rosales</taxon>
        <taxon>Moraceae</taxon>
        <taxon>Moreae</taxon>
        <taxon>Morus</taxon>
    </lineage>
</organism>
<gene>
    <name evidence="2" type="ORF">L484_018700</name>
</gene>
<keyword evidence="3" id="KW-1185">Reference proteome</keyword>
<dbReference type="AlphaFoldDB" id="W9RZB6"/>
<evidence type="ECO:0000256" key="1">
    <source>
        <dbReference type="SAM" id="MobiDB-lite"/>
    </source>
</evidence>
<evidence type="ECO:0000313" key="2">
    <source>
        <dbReference type="EMBL" id="EXC18519.1"/>
    </source>
</evidence>
<dbReference type="Proteomes" id="UP000030645">
    <property type="component" value="Unassembled WGS sequence"/>
</dbReference>
<name>W9RZB6_9ROSA</name>
<feature type="compositionally biased region" description="Acidic residues" evidence="1">
    <location>
        <begin position="15"/>
        <end position="34"/>
    </location>
</feature>
<proteinExistence type="predicted"/>
<dbReference type="EMBL" id="KE345837">
    <property type="protein sequence ID" value="EXC18519.1"/>
    <property type="molecule type" value="Genomic_DNA"/>
</dbReference>
<evidence type="ECO:0000313" key="3">
    <source>
        <dbReference type="Proteomes" id="UP000030645"/>
    </source>
</evidence>